<evidence type="ECO:0000259" key="6">
    <source>
        <dbReference type="PROSITE" id="PS51795"/>
    </source>
</evidence>
<keyword evidence="2" id="KW-0479">Metal-binding</keyword>
<dbReference type="PANTHER" id="PTHR46057">
    <property type="entry name" value="FCS-LIKE ZINC FINGER 1-RELATED"/>
    <property type="match status" value="1"/>
</dbReference>
<feature type="region of interest" description="Disordered" evidence="5">
    <location>
        <begin position="53"/>
        <end position="79"/>
    </location>
</feature>
<keyword evidence="8" id="KW-1185">Reference proteome</keyword>
<evidence type="ECO:0000256" key="3">
    <source>
        <dbReference type="ARBA" id="ARBA00022771"/>
    </source>
</evidence>
<sequence length="95" mass="10547">MDSYYVRFLDSGKPHFLDSCSLCSKILSLISDIFMYIGDIALCSQECSQEQMKSDETKSKKSKKTSSSRSSIWNSSDSKDSIVGKTLQTETLAVA</sequence>
<dbReference type="PROSITE" id="PS51795">
    <property type="entry name" value="ZF_FLZ"/>
    <property type="match status" value="1"/>
</dbReference>
<protein>
    <submittedName>
        <fullName evidence="7">FCS-Like Zinc finger 3</fullName>
    </submittedName>
</protein>
<dbReference type="EMBL" id="JBANAX010000695">
    <property type="protein sequence ID" value="KAL1197147.1"/>
    <property type="molecule type" value="Genomic_DNA"/>
</dbReference>
<dbReference type="AlphaFoldDB" id="A0ABD0ZR90"/>
<dbReference type="InterPro" id="IPR044533">
    <property type="entry name" value="FLZ1/2/3"/>
</dbReference>
<feature type="zinc finger region" description="FLZ-type" evidence="4">
    <location>
        <begin position="15"/>
        <end position="59"/>
    </location>
</feature>
<evidence type="ECO:0000256" key="5">
    <source>
        <dbReference type="SAM" id="MobiDB-lite"/>
    </source>
</evidence>
<dbReference type="Pfam" id="PF04570">
    <property type="entry name" value="zf-FLZ"/>
    <property type="match status" value="1"/>
</dbReference>
<keyword evidence="3" id="KW-0863">Zinc-finger</keyword>
<dbReference type="PANTHER" id="PTHR46057:SF31">
    <property type="entry name" value="GENOME ASSEMBLY, CHROMOSOME: A09"/>
    <property type="match status" value="1"/>
</dbReference>
<feature type="domain" description="FLZ-type" evidence="6">
    <location>
        <begin position="15"/>
        <end position="59"/>
    </location>
</feature>
<comment type="similarity">
    <text evidence="1">Belongs to the FLZ family.</text>
</comment>
<dbReference type="GO" id="GO:0008270">
    <property type="term" value="F:zinc ion binding"/>
    <property type="evidence" value="ECO:0007669"/>
    <property type="project" value="UniProtKB-KW"/>
</dbReference>
<comment type="caution">
    <text evidence="7">The sequence shown here is derived from an EMBL/GenBank/DDBJ whole genome shotgun (WGS) entry which is preliminary data.</text>
</comment>
<dbReference type="Proteomes" id="UP001558713">
    <property type="component" value="Unassembled WGS sequence"/>
</dbReference>
<evidence type="ECO:0000256" key="1">
    <source>
        <dbReference type="ARBA" id="ARBA00009374"/>
    </source>
</evidence>
<proteinExistence type="inferred from homology"/>
<evidence type="ECO:0000313" key="7">
    <source>
        <dbReference type="EMBL" id="KAL1197147.1"/>
    </source>
</evidence>
<reference evidence="7 8" key="1">
    <citation type="submission" date="2024-04" db="EMBL/GenBank/DDBJ databases">
        <title>Genome assembly C_amara_ONT_v2.</title>
        <authorList>
            <person name="Yant L."/>
            <person name="Moore C."/>
            <person name="Slenker M."/>
        </authorList>
    </citation>
    <scope>NUCLEOTIDE SEQUENCE [LARGE SCALE GENOMIC DNA]</scope>
    <source>
        <tissue evidence="7">Leaf</tissue>
    </source>
</reference>
<keyword evidence="3" id="KW-0862">Zinc</keyword>
<accession>A0ABD0ZR90</accession>
<evidence type="ECO:0000256" key="2">
    <source>
        <dbReference type="ARBA" id="ARBA00022723"/>
    </source>
</evidence>
<dbReference type="InterPro" id="IPR007650">
    <property type="entry name" value="Zf-FLZ_dom"/>
</dbReference>
<evidence type="ECO:0000256" key="4">
    <source>
        <dbReference type="PROSITE-ProRule" id="PRU01131"/>
    </source>
</evidence>
<organism evidence="7 8">
    <name type="scientific">Cardamine amara subsp. amara</name>
    <dbReference type="NCBI Taxonomy" id="228776"/>
    <lineage>
        <taxon>Eukaryota</taxon>
        <taxon>Viridiplantae</taxon>
        <taxon>Streptophyta</taxon>
        <taxon>Embryophyta</taxon>
        <taxon>Tracheophyta</taxon>
        <taxon>Spermatophyta</taxon>
        <taxon>Magnoliopsida</taxon>
        <taxon>eudicotyledons</taxon>
        <taxon>Gunneridae</taxon>
        <taxon>Pentapetalae</taxon>
        <taxon>rosids</taxon>
        <taxon>malvids</taxon>
        <taxon>Brassicales</taxon>
        <taxon>Brassicaceae</taxon>
        <taxon>Cardamineae</taxon>
        <taxon>Cardamine</taxon>
    </lineage>
</organism>
<name>A0ABD0ZR90_CARAN</name>
<feature type="compositionally biased region" description="Low complexity" evidence="5">
    <location>
        <begin position="67"/>
        <end position="76"/>
    </location>
</feature>
<gene>
    <name evidence="7" type="ORF">V5N11_002026</name>
</gene>
<evidence type="ECO:0000313" key="8">
    <source>
        <dbReference type="Proteomes" id="UP001558713"/>
    </source>
</evidence>